<dbReference type="GeneID" id="111255142"/>
<dbReference type="EnsemblMetazoa" id="XM_022816802">
    <property type="protein sequence ID" value="XP_022672537"/>
    <property type="gene ID" value="LOC111255142"/>
</dbReference>
<dbReference type="AlphaFoldDB" id="A0A7M7MJT2"/>
<name>A0A7M7MJT2_VARDE</name>
<proteinExistence type="predicted"/>
<protein>
    <submittedName>
        <fullName evidence="1">Uncharacterized protein</fullName>
    </submittedName>
</protein>
<dbReference type="Proteomes" id="UP000594260">
    <property type="component" value="Unplaced"/>
</dbReference>
<dbReference type="InParanoid" id="A0A7M7MJT2"/>
<dbReference type="RefSeq" id="XP_022672537.1">
    <property type="nucleotide sequence ID" value="XM_022816802.1"/>
</dbReference>
<evidence type="ECO:0000313" key="1">
    <source>
        <dbReference type="EnsemblMetazoa" id="XP_022672537"/>
    </source>
</evidence>
<dbReference type="OrthoDB" id="5984008at2759"/>
<sequence>MLVALLEFCYKSRLEATRSKTTMYNAMKAKVRMSITGTQNGTGPSGGGNVAGGVGVQGLAEDRIRFHNPGPHLINPEFLDDRISVNTHTQIANITIPMKLCHAKETEINV</sequence>
<reference evidence="1" key="1">
    <citation type="submission" date="2021-01" db="UniProtKB">
        <authorList>
            <consortium name="EnsemblMetazoa"/>
        </authorList>
    </citation>
    <scope>IDENTIFICATION</scope>
</reference>
<dbReference type="KEGG" id="vde:111255142"/>
<organism evidence="1 2">
    <name type="scientific">Varroa destructor</name>
    <name type="common">Honeybee mite</name>
    <dbReference type="NCBI Taxonomy" id="109461"/>
    <lineage>
        <taxon>Eukaryota</taxon>
        <taxon>Metazoa</taxon>
        <taxon>Ecdysozoa</taxon>
        <taxon>Arthropoda</taxon>
        <taxon>Chelicerata</taxon>
        <taxon>Arachnida</taxon>
        <taxon>Acari</taxon>
        <taxon>Parasitiformes</taxon>
        <taxon>Mesostigmata</taxon>
        <taxon>Gamasina</taxon>
        <taxon>Dermanyssoidea</taxon>
        <taxon>Varroidae</taxon>
        <taxon>Varroa</taxon>
    </lineage>
</organism>
<accession>A0A7M7MJT2</accession>
<evidence type="ECO:0000313" key="2">
    <source>
        <dbReference type="Proteomes" id="UP000594260"/>
    </source>
</evidence>
<keyword evidence="2" id="KW-1185">Reference proteome</keyword>